<evidence type="ECO:0000256" key="2">
    <source>
        <dbReference type="ARBA" id="ARBA00023004"/>
    </source>
</evidence>
<dbReference type="EMBL" id="CACRUX010000057">
    <property type="protein sequence ID" value="VYU27769.1"/>
    <property type="molecule type" value="Genomic_DNA"/>
</dbReference>
<feature type="binding site" description="axial binding residue" evidence="7">
    <location>
        <position position="12"/>
    </location>
    <ligand>
        <name>Fe-coproporphyrin III</name>
        <dbReference type="ChEBI" id="CHEBI:68438"/>
    </ligand>
    <ligandPart>
        <name>Fe</name>
        <dbReference type="ChEBI" id="CHEBI:18248"/>
    </ligandPart>
</feature>
<dbReference type="InterPro" id="IPR033644">
    <property type="entry name" value="Ferrochelatase_C"/>
</dbReference>
<feature type="binding site" evidence="7">
    <location>
        <position position="124"/>
    </location>
    <ligand>
        <name>Fe-coproporphyrin III</name>
        <dbReference type="ChEBI" id="CHEBI:68438"/>
    </ligand>
</feature>
<accession>A0A6N3DKY4</accession>
<proteinExistence type="inferred from homology"/>
<dbReference type="Pfam" id="PF00762">
    <property type="entry name" value="Ferrochelatase"/>
    <property type="match status" value="1"/>
</dbReference>
<organism evidence="9">
    <name type="scientific">Veillonella ratti</name>
    <dbReference type="NCBI Taxonomy" id="103892"/>
    <lineage>
        <taxon>Bacteria</taxon>
        <taxon>Bacillati</taxon>
        <taxon>Bacillota</taxon>
        <taxon>Negativicutes</taxon>
        <taxon>Veillonellales</taxon>
        <taxon>Veillonellaceae</taxon>
        <taxon>Veillonella</taxon>
    </lineage>
</organism>
<feature type="binding site" evidence="7">
    <location>
        <begin position="45"/>
        <end position="46"/>
    </location>
    <ligand>
        <name>Fe-coproporphyrin III</name>
        <dbReference type="ChEBI" id="CHEBI:68438"/>
    </ligand>
</feature>
<feature type="binding site" evidence="7">
    <location>
        <position position="206"/>
    </location>
    <ligand>
        <name>Fe(2+)</name>
        <dbReference type="ChEBI" id="CHEBI:29033"/>
    </ligand>
</feature>
<evidence type="ECO:0000256" key="6">
    <source>
        <dbReference type="ARBA" id="ARBA00024536"/>
    </source>
</evidence>
<feature type="binding site" evidence="7">
    <location>
        <position position="53"/>
    </location>
    <ligand>
        <name>Fe-coproporphyrin III</name>
        <dbReference type="ChEBI" id="CHEBI:68438"/>
    </ligand>
</feature>
<dbReference type="InterPro" id="IPR001015">
    <property type="entry name" value="Ferrochelatase"/>
</dbReference>
<keyword evidence="3 7" id="KW-0350">Heme biosynthesis</keyword>
<feature type="binding site" evidence="7">
    <location>
        <position position="29"/>
    </location>
    <ligand>
        <name>Fe-coproporphyrin III</name>
        <dbReference type="ChEBI" id="CHEBI:68438"/>
    </ligand>
</feature>
<dbReference type="RefSeq" id="WP_021841276.1">
    <property type="nucleotide sequence ID" value="NZ_CACRUX010000057.1"/>
</dbReference>
<dbReference type="SUPFAM" id="SSF53800">
    <property type="entry name" value="Chelatase"/>
    <property type="match status" value="1"/>
</dbReference>
<comment type="similarity">
    <text evidence="7 8">Belongs to the ferrochelatase family.</text>
</comment>
<dbReference type="PANTHER" id="PTHR11108:SF1">
    <property type="entry name" value="FERROCHELATASE, MITOCHONDRIAL"/>
    <property type="match status" value="1"/>
</dbReference>
<evidence type="ECO:0000256" key="4">
    <source>
        <dbReference type="ARBA" id="ARBA00023239"/>
    </source>
</evidence>
<dbReference type="EC" id="4.99.1.9" evidence="7"/>
<dbReference type="GO" id="GO:0005737">
    <property type="term" value="C:cytoplasm"/>
    <property type="evidence" value="ECO:0007669"/>
    <property type="project" value="UniProtKB-SubCell"/>
</dbReference>
<protein>
    <recommendedName>
        <fullName evidence="7">Coproporphyrin III ferrochelatase</fullName>
        <ecNumber evidence="7">4.99.1.9</ecNumber>
    </recommendedName>
</protein>
<dbReference type="CDD" id="cd00419">
    <property type="entry name" value="Ferrochelatase_C"/>
    <property type="match status" value="1"/>
</dbReference>
<dbReference type="InterPro" id="IPR019772">
    <property type="entry name" value="Ferrochelatase_AS"/>
</dbReference>
<comment type="function">
    <text evidence="7 8">Involved in coproporphyrin-dependent heme b biosynthesis. Catalyzes the insertion of ferrous iron into coproporphyrin III to form Fe-coproporphyrin III.</text>
</comment>
<keyword evidence="5 7" id="KW-0627">Porphyrin biosynthesis</keyword>
<comment type="subcellular location">
    <subcellularLocation>
        <location evidence="7 8">Cytoplasm</location>
    </subcellularLocation>
</comment>
<sequence>MKERIGLLVMDYGTPTAEADLMPYYTSIRRGYAPTEAEVAVLKKRYEAIGGLSPLGALTEGQAELLAKQLNEHSDDVSYELYIGHKHMPPFIEDAVTAMGEAGITKAVAIVMAPYFSLFATASYFERAKRRAARYQMEIREVAAWNEEPEFLAYWHQALETTLAETVGLLRRTDSSNSSDITNSVETAIPAETTNPAEVGVIFTAHSLPYHVIHMGDTYPEAVQATAKRIAASVGLRTYEMAWQSAGVRGDWLTPDVATVTRKVVARDNVKAVVYVPIGFVCDHLEILYDNDIACRALCDELGVAYKRVPMPNTDALFVKAMAQAVRHLPLEDEVTE</sequence>
<dbReference type="PROSITE" id="PS00534">
    <property type="entry name" value="FERROCHELATASE"/>
    <property type="match status" value="1"/>
</dbReference>
<dbReference type="CDD" id="cd03411">
    <property type="entry name" value="Ferrochelatase_N"/>
    <property type="match status" value="1"/>
</dbReference>
<dbReference type="InterPro" id="IPR033659">
    <property type="entry name" value="Ferrochelatase_N"/>
</dbReference>
<evidence type="ECO:0000256" key="5">
    <source>
        <dbReference type="ARBA" id="ARBA00023244"/>
    </source>
</evidence>
<feature type="binding site" evidence="7">
    <location>
        <position position="286"/>
    </location>
    <ligand>
        <name>Fe(2+)</name>
        <dbReference type="ChEBI" id="CHEBI:29033"/>
    </ligand>
</feature>
<keyword evidence="2 7" id="KW-0408">Iron</keyword>
<keyword evidence="7" id="KW-0479">Metal-binding</keyword>
<dbReference type="PANTHER" id="PTHR11108">
    <property type="entry name" value="FERROCHELATASE"/>
    <property type="match status" value="1"/>
</dbReference>
<dbReference type="GO" id="GO:0046872">
    <property type="term" value="F:metal ion binding"/>
    <property type="evidence" value="ECO:0007669"/>
    <property type="project" value="UniProtKB-UniRule"/>
</dbReference>
<reference evidence="9" key="1">
    <citation type="submission" date="2019-11" db="EMBL/GenBank/DDBJ databases">
        <authorList>
            <person name="Feng L."/>
        </authorList>
    </citation>
    <scope>NUCLEOTIDE SEQUENCE</scope>
    <source>
        <strain evidence="9">VrattiLFYP33</strain>
    </source>
</reference>
<evidence type="ECO:0000313" key="9">
    <source>
        <dbReference type="EMBL" id="VYU27769.1"/>
    </source>
</evidence>
<comment type="catalytic activity">
    <reaction evidence="6">
        <text>Fe-coproporphyrin III + 2 H(+) = coproporphyrin III + Fe(2+)</text>
        <dbReference type="Rhea" id="RHEA:49572"/>
        <dbReference type="ChEBI" id="CHEBI:15378"/>
        <dbReference type="ChEBI" id="CHEBI:29033"/>
        <dbReference type="ChEBI" id="CHEBI:68438"/>
        <dbReference type="ChEBI" id="CHEBI:131725"/>
        <dbReference type="EC" id="4.99.1.9"/>
    </reaction>
    <physiologicalReaction direction="right-to-left" evidence="6">
        <dbReference type="Rhea" id="RHEA:49574"/>
    </physiologicalReaction>
</comment>
<dbReference type="HAMAP" id="MF_00323">
    <property type="entry name" value="Ferrochelatase"/>
    <property type="match status" value="1"/>
</dbReference>
<dbReference type="Gene3D" id="3.40.50.1400">
    <property type="match status" value="2"/>
</dbReference>
<dbReference type="AlphaFoldDB" id="A0A6N3DKY4"/>
<dbReference type="GO" id="GO:0004325">
    <property type="term" value="F:ferrochelatase activity"/>
    <property type="evidence" value="ECO:0007669"/>
    <property type="project" value="UniProtKB-UniRule"/>
</dbReference>
<keyword evidence="7 8" id="KW-0963">Cytoplasm</keyword>
<keyword evidence="4 7" id="KW-0456">Lyase</keyword>
<evidence type="ECO:0000256" key="3">
    <source>
        <dbReference type="ARBA" id="ARBA00023133"/>
    </source>
</evidence>
<dbReference type="UniPathway" id="UPA00252"/>
<evidence type="ECO:0000256" key="8">
    <source>
        <dbReference type="RuleBase" id="RU000607"/>
    </source>
</evidence>
<name>A0A6N3DKY4_9FIRM</name>
<dbReference type="GO" id="GO:0006783">
    <property type="term" value="P:heme biosynthetic process"/>
    <property type="evidence" value="ECO:0007669"/>
    <property type="project" value="UniProtKB-UniRule"/>
</dbReference>
<evidence type="ECO:0000256" key="7">
    <source>
        <dbReference type="HAMAP-Rule" id="MF_00323"/>
    </source>
</evidence>
<evidence type="ECO:0000256" key="1">
    <source>
        <dbReference type="ARBA" id="ARBA00004744"/>
    </source>
</evidence>
<comment type="pathway">
    <text evidence="1 7 8">Porphyrin-containing compound metabolism; protoheme biosynthesis.</text>
</comment>
<gene>
    <name evidence="9" type="primary">hemH</name>
    <name evidence="7" type="synonym">cpfC</name>
    <name evidence="9" type="ORF">VRLFYP33_01624</name>
</gene>